<name>A0ABP0EVB1_9RICK</name>
<dbReference type="InterPro" id="IPR020828">
    <property type="entry name" value="GlycerAld_3-P_DH_NAD(P)-bd"/>
</dbReference>
<dbReference type="SUPFAM" id="SSF55347">
    <property type="entry name" value="Glyceraldehyde-3-phosphate dehydrogenase-like, C-terminal domain"/>
    <property type="match status" value="1"/>
</dbReference>
<accession>A0ABP0EVB1</accession>
<dbReference type="PRINTS" id="PR00078">
    <property type="entry name" value="G3PDHDRGNASE"/>
</dbReference>
<dbReference type="CDD" id="cd05214">
    <property type="entry name" value="GAPDH_I_N"/>
    <property type="match status" value="1"/>
</dbReference>
<protein>
    <recommendedName>
        <fullName evidence="4">Glyceraldehyde-3-phosphate dehydrogenase</fullName>
        <ecNumber evidence="4">1.2.1.-</ecNumber>
    </recommendedName>
</protein>
<dbReference type="InterPro" id="IPR020830">
    <property type="entry name" value="GlycerAld_3-P_DH_AS"/>
</dbReference>
<dbReference type="InterPro" id="IPR036291">
    <property type="entry name" value="NAD(P)-bd_dom_sf"/>
</dbReference>
<keyword evidence="2 4" id="KW-0560">Oxidoreductase</keyword>
<dbReference type="Gene3D" id="3.30.360.10">
    <property type="entry name" value="Dihydrodipicolinate Reductase, domain 2"/>
    <property type="match status" value="1"/>
</dbReference>
<dbReference type="EC" id="1.2.1.-" evidence="4"/>
<dbReference type="Proteomes" id="UP001314181">
    <property type="component" value="Unassembled WGS sequence"/>
</dbReference>
<gene>
    <name evidence="6" type="primary">gap</name>
    <name evidence="6" type="ORF">CAXC1_180042</name>
</gene>
<organism evidence="6 7">
    <name type="scientific">Candidatus Xenohaliotis californiensis</name>
    <dbReference type="NCBI Taxonomy" id="84677"/>
    <lineage>
        <taxon>Bacteria</taxon>
        <taxon>Pseudomonadati</taxon>
        <taxon>Pseudomonadota</taxon>
        <taxon>Alphaproteobacteria</taxon>
        <taxon>Rickettsiales</taxon>
        <taxon>Anaplasmataceae</taxon>
        <taxon>Candidatus Xenohaliotis</taxon>
    </lineage>
</organism>
<dbReference type="SUPFAM" id="SSF51735">
    <property type="entry name" value="NAD(P)-binding Rossmann-fold domains"/>
    <property type="match status" value="1"/>
</dbReference>
<dbReference type="SMART" id="SM00846">
    <property type="entry name" value="Gp_dh_N"/>
    <property type="match status" value="1"/>
</dbReference>
<feature type="domain" description="Glyceraldehyde 3-phosphate dehydrogenase NAD(P) binding" evidence="5">
    <location>
        <begin position="3"/>
        <end position="155"/>
    </location>
</feature>
<evidence type="ECO:0000256" key="1">
    <source>
        <dbReference type="ARBA" id="ARBA00007406"/>
    </source>
</evidence>
<comment type="caution">
    <text evidence="6">The sequence shown here is derived from an EMBL/GenBank/DDBJ whole genome shotgun (WGS) entry which is preliminary data.</text>
</comment>
<evidence type="ECO:0000313" key="6">
    <source>
        <dbReference type="EMBL" id="CAK8162534.1"/>
    </source>
</evidence>
<dbReference type="PANTHER" id="PTHR43148">
    <property type="entry name" value="GLYCERALDEHYDE-3-PHOSPHATE DEHYDROGENASE 2"/>
    <property type="match status" value="1"/>
</dbReference>
<dbReference type="InterPro" id="IPR020829">
    <property type="entry name" value="GlycerAld_3-P_DH_cat"/>
</dbReference>
<reference evidence="6 7" key="1">
    <citation type="submission" date="2024-01" db="EMBL/GenBank/DDBJ databases">
        <authorList>
            <person name="Kunselman E."/>
        </authorList>
    </citation>
    <scope>NUCLEOTIDE SEQUENCE [LARGE SCALE GENOMIC DNA]</scope>
    <source>
        <strain evidence="6">2 abalone samples</strain>
    </source>
</reference>
<evidence type="ECO:0000259" key="5">
    <source>
        <dbReference type="SMART" id="SM00846"/>
    </source>
</evidence>
<dbReference type="Pfam" id="PF00044">
    <property type="entry name" value="Gp_dh_N"/>
    <property type="match status" value="1"/>
</dbReference>
<proteinExistence type="inferred from homology"/>
<dbReference type="CDD" id="cd18126">
    <property type="entry name" value="GAPDH_I_C"/>
    <property type="match status" value="1"/>
</dbReference>
<dbReference type="PIRSF" id="PIRSF000149">
    <property type="entry name" value="GAP_DH"/>
    <property type="match status" value="1"/>
</dbReference>
<evidence type="ECO:0000256" key="4">
    <source>
        <dbReference type="RuleBase" id="RU361160"/>
    </source>
</evidence>
<dbReference type="RefSeq" id="WP_338363646.1">
    <property type="nucleotide sequence ID" value="NZ_CAWVOK010000009.1"/>
</dbReference>
<evidence type="ECO:0000313" key="7">
    <source>
        <dbReference type="Proteomes" id="UP001314181"/>
    </source>
</evidence>
<dbReference type="GO" id="GO:0004365">
    <property type="term" value="F:glyceraldehyde-3-phosphate dehydrogenase (NAD+) (phosphorylating) activity"/>
    <property type="evidence" value="ECO:0007669"/>
    <property type="project" value="UniProtKB-EC"/>
</dbReference>
<evidence type="ECO:0000256" key="2">
    <source>
        <dbReference type="ARBA" id="ARBA00023002"/>
    </source>
</evidence>
<dbReference type="Pfam" id="PF02800">
    <property type="entry name" value="Gp_dh_C"/>
    <property type="match status" value="1"/>
</dbReference>
<dbReference type="EMBL" id="CAWVOK010000009">
    <property type="protein sequence ID" value="CAK8162534.1"/>
    <property type="molecule type" value="Genomic_DNA"/>
</dbReference>
<dbReference type="Gene3D" id="3.40.50.720">
    <property type="entry name" value="NAD(P)-binding Rossmann-like Domain"/>
    <property type="match status" value="1"/>
</dbReference>
<sequence>MRIKIAINGFGRIGRCLLRSACNLKNNKLQVVAINSSTDLDSCAYYAKYDSNYGLLGIPVLINKEQNTLTYGNNTTVVTNYTDPASVPWGDYGVDIVMECTGKFNSYDKASRHLLSGVQKVIISAPAENVEPVIVYGVNHMDIKSKHQVISAASCTTNCLAPVVKTINDVFGIISGHMTTIHSYTNDQSVLDANHKDLRRSRASALSMIPTSTGAAKNIGLVLPELSGKIDGAAIRVPTPTVSMIDFVFVVEKQCSVNRLNEVFVQAAERLNGVLSTTSDPLVSTDFIGSTFSAIVDLTSTKSIGSNMYRVVAWYDNEYAFATRMLDIAEFWMSS</sequence>
<dbReference type="InterPro" id="IPR020831">
    <property type="entry name" value="GlycerAld/Erythrose_P_DH"/>
</dbReference>
<dbReference type="InterPro" id="IPR006424">
    <property type="entry name" value="Glyceraldehyde-3-P_DH_1"/>
</dbReference>
<dbReference type="NCBIfam" id="TIGR01534">
    <property type="entry name" value="GAPDH-I"/>
    <property type="match status" value="1"/>
</dbReference>
<dbReference type="PROSITE" id="PS00071">
    <property type="entry name" value="GAPDH"/>
    <property type="match status" value="1"/>
</dbReference>
<comment type="similarity">
    <text evidence="1 3">Belongs to the glyceraldehyde-3-phosphate dehydrogenase family.</text>
</comment>
<keyword evidence="7" id="KW-1185">Reference proteome</keyword>
<evidence type="ECO:0000256" key="3">
    <source>
        <dbReference type="RuleBase" id="RU000397"/>
    </source>
</evidence>